<gene>
    <name evidence="1" type="ORF">ACFPOU_07695</name>
</gene>
<dbReference type="Proteomes" id="UP001596031">
    <property type="component" value="Unassembled WGS sequence"/>
</dbReference>
<organism evidence="1 2">
    <name type="scientific">Massilia jejuensis</name>
    <dbReference type="NCBI Taxonomy" id="648894"/>
    <lineage>
        <taxon>Bacteria</taxon>
        <taxon>Pseudomonadati</taxon>
        <taxon>Pseudomonadota</taxon>
        <taxon>Betaproteobacteria</taxon>
        <taxon>Burkholderiales</taxon>
        <taxon>Oxalobacteraceae</taxon>
        <taxon>Telluria group</taxon>
        <taxon>Massilia</taxon>
    </lineage>
</organism>
<dbReference type="EMBL" id="JBHSMS010000026">
    <property type="protein sequence ID" value="MFC5511006.1"/>
    <property type="molecule type" value="Genomic_DNA"/>
</dbReference>
<keyword evidence="2" id="KW-1185">Reference proteome</keyword>
<dbReference type="RefSeq" id="WP_379719095.1">
    <property type="nucleotide sequence ID" value="NZ_JBHSMS010000026.1"/>
</dbReference>
<protein>
    <submittedName>
        <fullName evidence="1">Uncharacterized protein</fullName>
    </submittedName>
</protein>
<evidence type="ECO:0000313" key="1">
    <source>
        <dbReference type="EMBL" id="MFC5511006.1"/>
    </source>
</evidence>
<accession>A0ABW0PEE1</accession>
<reference evidence="2" key="1">
    <citation type="journal article" date="2019" name="Int. J. Syst. Evol. Microbiol.">
        <title>The Global Catalogue of Microorganisms (GCM) 10K type strain sequencing project: providing services to taxonomists for standard genome sequencing and annotation.</title>
        <authorList>
            <consortium name="The Broad Institute Genomics Platform"/>
            <consortium name="The Broad Institute Genome Sequencing Center for Infectious Disease"/>
            <person name="Wu L."/>
            <person name="Ma J."/>
        </authorList>
    </citation>
    <scope>NUCLEOTIDE SEQUENCE [LARGE SCALE GENOMIC DNA]</scope>
    <source>
        <strain evidence="2">CCUG 38813</strain>
    </source>
</reference>
<comment type="caution">
    <text evidence="1">The sequence shown here is derived from an EMBL/GenBank/DDBJ whole genome shotgun (WGS) entry which is preliminary data.</text>
</comment>
<proteinExistence type="predicted"/>
<evidence type="ECO:0000313" key="2">
    <source>
        <dbReference type="Proteomes" id="UP001596031"/>
    </source>
</evidence>
<name>A0ABW0PEE1_9BURK</name>
<sequence length="127" mass="13810">MQNTTLNAAIADMRIPHRHVEAMIRETAASLGDERLDDRLRGEPGFQLKAVDLTQGLVIAMTLAQTLAPEEKFAAMMGPETFANGDAGLAKLGGAMLEAMLQSPRLGEGVVPEETLLERVRVIQQWV</sequence>